<evidence type="ECO:0000256" key="1">
    <source>
        <dbReference type="ARBA" id="ARBA00004651"/>
    </source>
</evidence>
<feature type="transmembrane region" description="Helical" evidence="6">
    <location>
        <begin position="613"/>
        <end position="633"/>
    </location>
</feature>
<evidence type="ECO:0000256" key="3">
    <source>
        <dbReference type="ARBA" id="ARBA00022692"/>
    </source>
</evidence>
<protein>
    <recommendedName>
        <fullName evidence="7">SSD domain-containing protein</fullName>
    </recommendedName>
</protein>
<evidence type="ECO:0000256" key="4">
    <source>
        <dbReference type="ARBA" id="ARBA00022989"/>
    </source>
</evidence>
<dbReference type="PANTHER" id="PTHR33406:SF13">
    <property type="entry name" value="MEMBRANE PROTEIN YDFJ"/>
    <property type="match status" value="1"/>
</dbReference>
<organism evidence="8 9">
    <name type="scientific">Rhodovulum adriaticum</name>
    <name type="common">Rhodopseudomonas adriatica</name>
    <dbReference type="NCBI Taxonomy" id="35804"/>
    <lineage>
        <taxon>Bacteria</taxon>
        <taxon>Pseudomonadati</taxon>
        <taxon>Pseudomonadota</taxon>
        <taxon>Alphaproteobacteria</taxon>
        <taxon>Rhodobacterales</taxon>
        <taxon>Paracoccaceae</taxon>
        <taxon>Rhodovulum</taxon>
    </lineage>
</organism>
<evidence type="ECO:0000256" key="2">
    <source>
        <dbReference type="ARBA" id="ARBA00022475"/>
    </source>
</evidence>
<gene>
    <name evidence="8" type="ORF">EV656_11341</name>
</gene>
<dbReference type="InterPro" id="IPR050545">
    <property type="entry name" value="Mycobact_MmpL"/>
</dbReference>
<sequence>MVQPAMPPLPDSGAWSDRLARLLVRHHLLALLLGGLLVLVSVLGVLRVGYTADNRVYFGERNADYQAFERLGDIYALSETVLFAFVGDTDLCTPPVLEGLRDFTAEAWLLPDALRVDSIANFQHSESRGDEIIVESLIPEDGALSAAQAQRIKRIAETSDELLNRLISPGCRALGVSVNLVPEGNATVSRTEVARIARSLQAEWQDRLPGLRIHVSGTVIGDAAISAAAERDTRLLVPAGFACVSVLMALGLGTFSGWLGTTLVTLGGALATLGFAGWLGIALIPATAVSPLAVMVLVSASCVHVVLGWTRRIAEGQDRTAATVAAVEENLSAITVTNLTTAIGFLCLNFSESPPLAQMGTIVSLGIVVGWLLTVLALPAMLLRLPDLRFRPLRLSPAALERLAGFALNQRGILTVFALLFLVSLAGLAQIRFNDSPLKYFDESFAFRTDSDAIEAALTGIESVQFSLDSGAEGSVFAPAFLNRVDRFATWMRQQDDVVFVGSLSDIVKRLNHTLGDGGPGGHDIAPTQAANAQAMMLYELSLPAGLDMNQMLNIDRTQTRVVVLLRDVDGQAIVDFADTAEAWLRANEPAIATQAVGFGVAFSKLTQRNNRAMVYGMLTVLVLVSGLMILTLRDLRLGLVSLVPNVLPAIFGFGLWGWFVGEVNLGSTVVTTMTFGIVVDDTVHILTHYRRRRRHGLEREEALRQTFRTVGAAVMVSSVAIFSGFAVMTQSGFALNQHMGGLTALVIVLALLTDLLLLPAVLRRTNQ</sequence>
<evidence type="ECO:0000313" key="8">
    <source>
        <dbReference type="EMBL" id="TCP21120.1"/>
    </source>
</evidence>
<proteinExistence type="predicted"/>
<keyword evidence="4 6" id="KW-1133">Transmembrane helix</keyword>
<feature type="transmembrane region" description="Helical" evidence="6">
    <location>
        <begin position="412"/>
        <end position="431"/>
    </location>
</feature>
<evidence type="ECO:0000256" key="5">
    <source>
        <dbReference type="ARBA" id="ARBA00023136"/>
    </source>
</evidence>
<dbReference type="PROSITE" id="PS50156">
    <property type="entry name" value="SSD"/>
    <property type="match status" value="1"/>
</dbReference>
<keyword evidence="2" id="KW-1003">Cell membrane</keyword>
<reference evidence="8 9" key="1">
    <citation type="submission" date="2019-03" db="EMBL/GenBank/DDBJ databases">
        <title>Genomic Encyclopedia of Type Strains, Phase IV (KMG-IV): sequencing the most valuable type-strain genomes for metagenomic binning, comparative biology and taxonomic classification.</title>
        <authorList>
            <person name="Goeker M."/>
        </authorList>
    </citation>
    <scope>NUCLEOTIDE SEQUENCE [LARGE SCALE GENOMIC DNA]</scope>
    <source>
        <strain evidence="8 9">DSM 2781</strain>
    </source>
</reference>
<dbReference type="SUPFAM" id="SSF82866">
    <property type="entry name" value="Multidrug efflux transporter AcrB transmembrane domain"/>
    <property type="match status" value="2"/>
</dbReference>
<evidence type="ECO:0000313" key="9">
    <source>
        <dbReference type="Proteomes" id="UP000295733"/>
    </source>
</evidence>
<feature type="transmembrane region" description="Helical" evidence="6">
    <location>
        <begin position="235"/>
        <end position="255"/>
    </location>
</feature>
<dbReference type="AlphaFoldDB" id="A0A4R2NID2"/>
<keyword evidence="9" id="KW-1185">Reference proteome</keyword>
<feature type="transmembrane region" description="Helical" evidence="6">
    <location>
        <begin position="666"/>
        <end position="687"/>
    </location>
</feature>
<dbReference type="Gene3D" id="1.20.1640.10">
    <property type="entry name" value="Multidrug efflux transporter AcrB transmembrane domain"/>
    <property type="match status" value="2"/>
</dbReference>
<feature type="transmembrane region" description="Helical" evidence="6">
    <location>
        <begin position="262"/>
        <end position="286"/>
    </location>
</feature>
<dbReference type="InterPro" id="IPR004869">
    <property type="entry name" value="MMPL_dom"/>
</dbReference>
<name>A0A4R2NID2_RHOAD</name>
<comment type="caution">
    <text evidence="8">The sequence shown here is derived from an EMBL/GenBank/DDBJ whole genome shotgun (WGS) entry which is preliminary data.</text>
</comment>
<feature type="transmembrane region" description="Helical" evidence="6">
    <location>
        <begin position="292"/>
        <end position="310"/>
    </location>
</feature>
<feature type="transmembrane region" description="Helical" evidence="6">
    <location>
        <begin position="708"/>
        <end position="729"/>
    </location>
</feature>
<dbReference type="Pfam" id="PF03176">
    <property type="entry name" value="MMPL"/>
    <property type="match status" value="2"/>
</dbReference>
<feature type="transmembrane region" description="Helical" evidence="6">
    <location>
        <begin position="28"/>
        <end position="50"/>
    </location>
</feature>
<feature type="transmembrane region" description="Helical" evidence="6">
    <location>
        <begin position="640"/>
        <end position="660"/>
    </location>
</feature>
<dbReference type="OrthoDB" id="9794724at2"/>
<feature type="transmembrane region" description="Helical" evidence="6">
    <location>
        <begin position="363"/>
        <end position="385"/>
    </location>
</feature>
<evidence type="ECO:0000259" key="7">
    <source>
        <dbReference type="PROSITE" id="PS50156"/>
    </source>
</evidence>
<keyword evidence="5 6" id="KW-0472">Membrane</keyword>
<comment type="subcellular location">
    <subcellularLocation>
        <location evidence="1">Cell membrane</location>
        <topology evidence="1">Multi-pass membrane protein</topology>
    </subcellularLocation>
</comment>
<keyword evidence="3 6" id="KW-0812">Transmembrane</keyword>
<accession>A0A4R2NID2</accession>
<dbReference type="EMBL" id="SLXL01000013">
    <property type="protein sequence ID" value="TCP21120.1"/>
    <property type="molecule type" value="Genomic_DNA"/>
</dbReference>
<dbReference type="Proteomes" id="UP000295733">
    <property type="component" value="Unassembled WGS sequence"/>
</dbReference>
<dbReference type="InterPro" id="IPR000731">
    <property type="entry name" value="SSD"/>
</dbReference>
<feature type="domain" description="SSD" evidence="7">
    <location>
        <begin position="638"/>
        <end position="765"/>
    </location>
</feature>
<feature type="transmembrane region" description="Helical" evidence="6">
    <location>
        <begin position="741"/>
        <end position="763"/>
    </location>
</feature>
<dbReference type="PANTHER" id="PTHR33406">
    <property type="entry name" value="MEMBRANE PROTEIN MJ1562-RELATED"/>
    <property type="match status" value="1"/>
</dbReference>
<evidence type="ECO:0000256" key="6">
    <source>
        <dbReference type="SAM" id="Phobius"/>
    </source>
</evidence>
<dbReference type="GO" id="GO:0005886">
    <property type="term" value="C:plasma membrane"/>
    <property type="evidence" value="ECO:0007669"/>
    <property type="project" value="UniProtKB-SubCell"/>
</dbReference>